<dbReference type="Proteomes" id="UP001378956">
    <property type="component" value="Unassembled WGS sequence"/>
</dbReference>
<dbReference type="EMBL" id="JBBEUB010000009">
    <property type="protein sequence ID" value="MEJ2905063.1"/>
    <property type="molecule type" value="Genomic_DNA"/>
</dbReference>
<proteinExistence type="predicted"/>
<evidence type="ECO:0000313" key="1">
    <source>
        <dbReference type="EMBL" id="MEJ2905063.1"/>
    </source>
</evidence>
<comment type="caution">
    <text evidence="1">The sequence shown here is derived from an EMBL/GenBank/DDBJ whole genome shotgun (WGS) entry which is preliminary data.</text>
</comment>
<dbReference type="RefSeq" id="WP_337717549.1">
    <property type="nucleotide sequence ID" value="NZ_JBBEUB010000009.1"/>
</dbReference>
<gene>
    <name evidence="1" type="ORF">WAE58_21640</name>
</gene>
<sequence length="72" mass="8593">MAKFEVTVDDVVYQIEQHPEYEGLFYVVRDTDMHKLARRDDGTWSYIDHSLLSRGFDLERMSKEIENHLQST</sequence>
<keyword evidence="2" id="KW-1185">Reference proteome</keyword>
<organism evidence="1 2">
    <name type="scientific">Pedobacter panaciterrae</name>
    <dbReference type="NCBI Taxonomy" id="363849"/>
    <lineage>
        <taxon>Bacteria</taxon>
        <taxon>Pseudomonadati</taxon>
        <taxon>Bacteroidota</taxon>
        <taxon>Sphingobacteriia</taxon>
        <taxon>Sphingobacteriales</taxon>
        <taxon>Sphingobacteriaceae</taxon>
        <taxon>Pedobacter</taxon>
    </lineage>
</organism>
<evidence type="ECO:0000313" key="2">
    <source>
        <dbReference type="Proteomes" id="UP001378956"/>
    </source>
</evidence>
<name>A0ABU8NT16_9SPHI</name>
<accession>A0ABU8NT16</accession>
<reference evidence="1 2" key="1">
    <citation type="submission" date="2024-03" db="EMBL/GenBank/DDBJ databases">
        <title>Sequence of Lycoming College Course Isolates.</title>
        <authorList>
            <person name="Plotts O."/>
            <person name="Newman J."/>
        </authorList>
    </citation>
    <scope>NUCLEOTIDE SEQUENCE [LARGE SCALE GENOMIC DNA]</scope>
    <source>
        <strain evidence="1 2">CJB-3</strain>
    </source>
</reference>
<protein>
    <submittedName>
        <fullName evidence="1">Uncharacterized protein</fullName>
    </submittedName>
</protein>